<dbReference type="InterPro" id="IPR003806">
    <property type="entry name" value="ATP-grasp_PylC-type"/>
</dbReference>
<dbReference type="eggNOG" id="COG3919">
    <property type="taxonomic scope" value="Bacteria"/>
</dbReference>
<dbReference type="Pfam" id="PF21360">
    <property type="entry name" value="PylC-like_N"/>
    <property type="match status" value="1"/>
</dbReference>
<dbReference type="PANTHER" id="PTHR23132">
    <property type="entry name" value="D-ALANINE--D-ALANINE LIGASE"/>
    <property type="match status" value="1"/>
</dbReference>
<reference evidence="3 4" key="1">
    <citation type="journal article" date="2010" name="PLoS ONE">
        <title>The glycobiome of the rumen bacterium Butyrivibrio proteoclasticus B316(T) highlights adaptation to a polysaccharide-rich environment.</title>
        <authorList>
            <person name="Kelly W.J."/>
            <person name="Leahy S.C."/>
            <person name="Altermann E."/>
            <person name="Yeoman C.J."/>
            <person name="Dunne J.C."/>
            <person name="Kong Z."/>
            <person name="Pacheco D.M."/>
            <person name="Li D."/>
            <person name="Noel S.J."/>
            <person name="Moon C.D."/>
            <person name="Cookson A.L."/>
            <person name="Attwood G.T."/>
        </authorList>
    </citation>
    <scope>NUCLEOTIDE SEQUENCE [LARGE SCALE GENOMIC DNA]</scope>
    <source>
        <strain evidence="4">ATCC 51982 / DSM 14932 / B316</strain>
    </source>
</reference>
<dbReference type="EMBL" id="CP001810">
    <property type="protein sequence ID" value="ADL35273.1"/>
    <property type="molecule type" value="Genomic_DNA"/>
</dbReference>
<evidence type="ECO:0000313" key="3">
    <source>
        <dbReference type="EMBL" id="ADL35273.1"/>
    </source>
</evidence>
<dbReference type="PROSITE" id="PS50975">
    <property type="entry name" value="ATP_GRASP"/>
    <property type="match status" value="1"/>
</dbReference>
<dbReference type="InterPro" id="IPR013815">
    <property type="entry name" value="ATP_grasp_subdomain_1"/>
</dbReference>
<dbReference type="Gene3D" id="3.30.470.20">
    <property type="entry name" value="ATP-grasp fold, B domain"/>
    <property type="match status" value="1"/>
</dbReference>
<feature type="domain" description="ATP-grasp" evidence="2">
    <location>
        <begin position="118"/>
        <end position="296"/>
    </location>
</feature>
<dbReference type="AlphaFoldDB" id="E0RX62"/>
<dbReference type="GO" id="GO:0008716">
    <property type="term" value="F:D-alanine-D-alanine ligase activity"/>
    <property type="evidence" value="ECO:0007669"/>
    <property type="project" value="TreeGrafter"/>
</dbReference>
<dbReference type="HOGENOM" id="CLU_052967_0_0_9"/>
<dbReference type="InterPro" id="IPR011761">
    <property type="entry name" value="ATP-grasp"/>
</dbReference>
<dbReference type="GO" id="GO:0005524">
    <property type="term" value="F:ATP binding"/>
    <property type="evidence" value="ECO:0007669"/>
    <property type="project" value="UniProtKB-UniRule"/>
</dbReference>
<keyword evidence="1" id="KW-0067">ATP-binding</keyword>
<gene>
    <name evidence="3" type="ordered locus">bpr_I2540</name>
</gene>
<dbReference type="Pfam" id="PF02655">
    <property type="entry name" value="ATP-grasp_3"/>
    <property type="match status" value="1"/>
</dbReference>
<keyword evidence="1" id="KW-0547">Nucleotide-binding</keyword>
<sequence length="329" mass="37013">MSTNILILSAGTRNKVVQAFKHELANNGNVIATDCSNIGPAIYDADKAVIVPKIKDPFYIDQILGICKKEKINGVFSLIDPELSLLAENMDRFTEIGVTPIVSSYELCETSLDKYQMYEMLVKLGIPTAKCYLSIEDFENAMSAGEVSYPVFVKPRRGSASININAVESKEMLIALFHDYDDLIIQEYMQGQEYGADVYIDMISGKCTSIFLKEKIKMRAGETDKSVSVKDERLFEQIVSFVETVGYRGMIDIDLFYDNATDTWYLSEVNPRFGGGYPHAYACGVNFPRQIINNLKGIENPVNIGDYQEGVYMMKYNEICVLPEEKLVK</sequence>
<dbReference type="Gene3D" id="3.30.1490.20">
    <property type="entry name" value="ATP-grasp fold, A domain"/>
    <property type="match status" value="1"/>
</dbReference>
<dbReference type="PANTHER" id="PTHR23132:SF14">
    <property type="entry name" value="ATP-GRASP DOMAIN-CONTAINING PROTEIN"/>
    <property type="match status" value="1"/>
</dbReference>
<name>E0RX62_BUTPB</name>
<dbReference type="RefSeq" id="WP_013281926.1">
    <property type="nucleotide sequence ID" value="NC_014387.1"/>
</dbReference>
<organism evidence="3 4">
    <name type="scientific">Butyrivibrio proteoclasticus (strain ATCC 51982 / DSM 14932 / B316)</name>
    <name type="common">Clostridium proteoclasticum</name>
    <dbReference type="NCBI Taxonomy" id="515622"/>
    <lineage>
        <taxon>Bacteria</taxon>
        <taxon>Bacillati</taxon>
        <taxon>Bacillota</taxon>
        <taxon>Clostridia</taxon>
        <taxon>Lachnospirales</taxon>
        <taxon>Lachnospiraceae</taxon>
        <taxon>Butyrivibrio</taxon>
    </lineage>
</organism>
<keyword evidence="4" id="KW-1185">Reference proteome</keyword>
<dbReference type="InterPro" id="IPR048764">
    <property type="entry name" value="PylC_N"/>
</dbReference>
<dbReference type="KEGG" id="bpb:bpr_I2540"/>
<accession>E0RX62</accession>
<dbReference type="SUPFAM" id="SSF56059">
    <property type="entry name" value="Glutathione synthetase ATP-binding domain-like"/>
    <property type="match status" value="1"/>
</dbReference>
<dbReference type="Proteomes" id="UP000001299">
    <property type="component" value="Chromosome 1"/>
</dbReference>
<evidence type="ECO:0000313" key="4">
    <source>
        <dbReference type="Proteomes" id="UP000001299"/>
    </source>
</evidence>
<proteinExistence type="predicted"/>
<evidence type="ECO:0000259" key="2">
    <source>
        <dbReference type="PROSITE" id="PS50975"/>
    </source>
</evidence>
<evidence type="ECO:0000256" key="1">
    <source>
        <dbReference type="PROSITE-ProRule" id="PRU00409"/>
    </source>
</evidence>
<dbReference type="NCBIfam" id="NF009406">
    <property type="entry name" value="PRK12767.1-5"/>
    <property type="match status" value="1"/>
</dbReference>
<protein>
    <recommendedName>
        <fullName evidence="2">ATP-grasp domain-containing protein</fullName>
    </recommendedName>
</protein>
<dbReference type="STRING" id="515622.bpr_I2540"/>
<dbReference type="Gene3D" id="3.40.50.20">
    <property type="match status" value="1"/>
</dbReference>
<dbReference type="GO" id="GO:0046872">
    <property type="term" value="F:metal ion binding"/>
    <property type="evidence" value="ECO:0007669"/>
    <property type="project" value="InterPro"/>
</dbReference>